<gene>
    <name evidence="2" type="ORF">FOXG_20359</name>
</gene>
<dbReference type="KEGG" id="fox:FOXG_20359"/>
<dbReference type="VEuPathDB" id="FungiDB:FOXG_20359"/>
<dbReference type="Proteomes" id="UP000009097">
    <property type="component" value="Unassembled WGS sequence"/>
</dbReference>
<feature type="region of interest" description="Disordered" evidence="1">
    <location>
        <begin position="1"/>
        <end position="28"/>
    </location>
</feature>
<sequence length="104" mass="11850">MCCGGDPTAPRPTTRTRSLTPSISSYTPDQKLRQDNVIRNMGWDKKGFSEKRQRSMAQIFLNEIQKAKDRGEWQSQPGTPSLCLSWLLSLEKWMTSSGLKIVFL</sequence>
<dbReference type="EMBL" id="DS231708">
    <property type="protein sequence ID" value="KNB10563.1"/>
    <property type="molecule type" value="Genomic_DNA"/>
</dbReference>
<evidence type="ECO:0000313" key="3">
    <source>
        <dbReference type="Proteomes" id="UP000009097"/>
    </source>
</evidence>
<accession>A0A0J9VHI1</accession>
<organism evidence="2 3">
    <name type="scientific">Fusarium oxysporum f. sp. lycopersici (strain 4287 / CBS 123668 / FGSC 9935 / NRRL 34936)</name>
    <name type="common">Fusarium vascular wilt of tomato</name>
    <dbReference type="NCBI Taxonomy" id="426428"/>
    <lineage>
        <taxon>Eukaryota</taxon>
        <taxon>Fungi</taxon>
        <taxon>Dikarya</taxon>
        <taxon>Ascomycota</taxon>
        <taxon>Pezizomycotina</taxon>
        <taxon>Sordariomycetes</taxon>
        <taxon>Hypocreomycetidae</taxon>
        <taxon>Hypocreales</taxon>
        <taxon>Nectriaceae</taxon>
        <taxon>Fusarium</taxon>
        <taxon>Fusarium oxysporum species complex</taxon>
    </lineage>
</organism>
<protein>
    <submittedName>
        <fullName evidence="2">Uncharacterized protein</fullName>
    </submittedName>
</protein>
<evidence type="ECO:0000256" key="1">
    <source>
        <dbReference type="SAM" id="MobiDB-lite"/>
    </source>
</evidence>
<feature type="compositionally biased region" description="Low complexity" evidence="1">
    <location>
        <begin position="7"/>
        <end position="25"/>
    </location>
</feature>
<reference evidence="2" key="2">
    <citation type="journal article" date="2010" name="Nature">
        <title>Comparative genomics reveals mobile pathogenicity chromosomes in Fusarium.</title>
        <authorList>
            <person name="Ma L.J."/>
            <person name="van der Does H.C."/>
            <person name="Borkovich K.A."/>
            <person name="Coleman J.J."/>
            <person name="Daboussi M.J."/>
            <person name="Di Pietro A."/>
            <person name="Dufresne M."/>
            <person name="Freitag M."/>
            <person name="Grabherr M."/>
            <person name="Henrissat B."/>
            <person name="Houterman P.M."/>
            <person name="Kang S."/>
            <person name="Shim W.B."/>
            <person name="Woloshuk C."/>
            <person name="Xie X."/>
            <person name="Xu J.R."/>
            <person name="Antoniw J."/>
            <person name="Baker S.E."/>
            <person name="Bluhm B.H."/>
            <person name="Breakspear A."/>
            <person name="Brown D.W."/>
            <person name="Butchko R.A."/>
            <person name="Chapman S."/>
            <person name="Coulson R."/>
            <person name="Coutinho P.M."/>
            <person name="Danchin E.G."/>
            <person name="Diener A."/>
            <person name="Gale L.R."/>
            <person name="Gardiner D.M."/>
            <person name="Goff S."/>
            <person name="Hammond-Kosack K.E."/>
            <person name="Hilburn K."/>
            <person name="Hua-Van A."/>
            <person name="Jonkers W."/>
            <person name="Kazan K."/>
            <person name="Kodira C.D."/>
            <person name="Koehrsen M."/>
            <person name="Kumar L."/>
            <person name="Lee Y.H."/>
            <person name="Li L."/>
            <person name="Manners J.M."/>
            <person name="Miranda-Saavedra D."/>
            <person name="Mukherjee M."/>
            <person name="Park G."/>
            <person name="Park J."/>
            <person name="Park S.Y."/>
            <person name="Proctor R.H."/>
            <person name="Regev A."/>
            <person name="Ruiz-Roldan M.C."/>
            <person name="Sain D."/>
            <person name="Sakthikumar S."/>
            <person name="Sykes S."/>
            <person name="Schwartz D.C."/>
            <person name="Turgeon B.G."/>
            <person name="Wapinski I."/>
            <person name="Yoder O."/>
            <person name="Young S."/>
            <person name="Zeng Q."/>
            <person name="Zhou S."/>
            <person name="Galagan J."/>
            <person name="Cuomo C.A."/>
            <person name="Kistler H.C."/>
            <person name="Rep M."/>
        </authorList>
    </citation>
    <scope>NUCLEOTIDE SEQUENCE [LARGE SCALE GENOMIC DNA]</scope>
    <source>
        <strain evidence="2">4287</strain>
    </source>
</reference>
<evidence type="ECO:0000313" key="2">
    <source>
        <dbReference type="EMBL" id="KNB10563.1"/>
    </source>
</evidence>
<dbReference type="GeneID" id="28961065"/>
<proteinExistence type="predicted"/>
<name>A0A0J9VHI1_FUSO4</name>
<dbReference type="RefSeq" id="XP_018248608.1">
    <property type="nucleotide sequence ID" value="XM_018400640.1"/>
</dbReference>
<dbReference type="AlphaFoldDB" id="A0A0J9VHI1"/>
<reference evidence="2" key="1">
    <citation type="submission" date="2007-04" db="EMBL/GenBank/DDBJ databases">
        <authorList>
            <consortium name="The Broad Institute Genome Sequencing Platform"/>
            <person name="Birren B."/>
            <person name="Lander E."/>
            <person name="Galagan J."/>
            <person name="Nusbaum C."/>
            <person name="Devon K."/>
            <person name="Ma L.-J."/>
            <person name="Jaffe D."/>
            <person name="Butler J."/>
            <person name="Alvarez P."/>
            <person name="Gnerre S."/>
            <person name="Grabherr M."/>
            <person name="Kleber M."/>
            <person name="Mauceli E."/>
            <person name="Brockman W."/>
            <person name="MacCallum I.A."/>
            <person name="Young S."/>
            <person name="LaButti K."/>
            <person name="DeCaprio D."/>
            <person name="Crawford M."/>
            <person name="Koehrsen M."/>
            <person name="Engels R."/>
            <person name="Montgomery P."/>
            <person name="Pearson M."/>
            <person name="Howarth C."/>
            <person name="Larson L."/>
            <person name="White J."/>
            <person name="O'Leary S."/>
            <person name="Kodira C."/>
            <person name="Zeng Q."/>
            <person name="Yandava C."/>
            <person name="Alvarado L."/>
            <person name="Kistler C."/>
            <person name="Shim W.-B."/>
            <person name="Kang S."/>
            <person name="Woloshuk C."/>
        </authorList>
    </citation>
    <scope>NUCLEOTIDE SEQUENCE</scope>
    <source>
        <strain evidence="2">4287</strain>
    </source>
</reference>
<dbReference type="OrthoDB" id="5071184at2759"/>